<proteinExistence type="predicted"/>
<organism evidence="2 3">
    <name type="scientific">Amycolatopsis rhabdoformis</name>
    <dbReference type="NCBI Taxonomy" id="1448059"/>
    <lineage>
        <taxon>Bacteria</taxon>
        <taxon>Bacillati</taxon>
        <taxon>Actinomycetota</taxon>
        <taxon>Actinomycetes</taxon>
        <taxon>Pseudonocardiales</taxon>
        <taxon>Pseudonocardiaceae</taxon>
        <taxon>Amycolatopsis</taxon>
    </lineage>
</organism>
<evidence type="ECO:0000313" key="3">
    <source>
        <dbReference type="Proteomes" id="UP001330812"/>
    </source>
</evidence>
<keyword evidence="3" id="KW-1185">Reference proteome</keyword>
<evidence type="ECO:0000259" key="1">
    <source>
        <dbReference type="Pfam" id="PF12680"/>
    </source>
</evidence>
<evidence type="ECO:0000313" key="2">
    <source>
        <dbReference type="EMBL" id="WSE34616.1"/>
    </source>
</evidence>
<accession>A0ABZ1IL71</accession>
<sequence length="110" mass="12168">MNTVLPQPITEYLAAHQVHDAGRTLPLFAPDAVVADDGHTYRGHAEIRGWLGRAASEFTFTTTLLDTEQVDDDHYVTTHHLEGDFPGGAVDLHFRFTLHAGLITHLVIEP</sequence>
<dbReference type="InterPro" id="IPR032710">
    <property type="entry name" value="NTF2-like_dom_sf"/>
</dbReference>
<dbReference type="EMBL" id="CP142149">
    <property type="protein sequence ID" value="WSE34616.1"/>
    <property type="molecule type" value="Genomic_DNA"/>
</dbReference>
<gene>
    <name evidence="2" type="ORF">VSH64_21455</name>
</gene>
<reference evidence="2 3" key="1">
    <citation type="journal article" date="2015" name="Int. J. Syst. Evol. Microbiol.">
        <title>Amycolatopsis rhabdoformis sp. nov., an actinomycete isolated from a tropical forest soil.</title>
        <authorList>
            <person name="Souza W.R."/>
            <person name="Silva R.E."/>
            <person name="Goodfellow M."/>
            <person name="Busarakam K."/>
            <person name="Figueiro F.S."/>
            <person name="Ferreira D."/>
            <person name="Rodrigues-Filho E."/>
            <person name="Moraes L.A.B."/>
            <person name="Zucchi T.D."/>
        </authorList>
    </citation>
    <scope>NUCLEOTIDE SEQUENCE [LARGE SCALE GENOMIC DNA]</scope>
    <source>
        <strain evidence="2 3">NCIMB 14900</strain>
    </source>
</reference>
<dbReference type="Proteomes" id="UP001330812">
    <property type="component" value="Chromosome"/>
</dbReference>
<dbReference type="SUPFAM" id="SSF54427">
    <property type="entry name" value="NTF2-like"/>
    <property type="match status" value="1"/>
</dbReference>
<feature type="domain" description="SnoaL-like" evidence="1">
    <location>
        <begin position="10"/>
        <end position="105"/>
    </location>
</feature>
<dbReference type="RefSeq" id="WP_326837424.1">
    <property type="nucleotide sequence ID" value="NZ_CP142149.1"/>
</dbReference>
<dbReference type="InterPro" id="IPR037401">
    <property type="entry name" value="SnoaL-like"/>
</dbReference>
<dbReference type="Pfam" id="PF12680">
    <property type="entry name" value="SnoaL_2"/>
    <property type="match status" value="1"/>
</dbReference>
<dbReference type="Gene3D" id="3.10.450.50">
    <property type="match status" value="1"/>
</dbReference>
<name>A0ABZ1IL71_9PSEU</name>
<protein>
    <submittedName>
        <fullName evidence="2">Nuclear transport factor 2 family protein</fullName>
    </submittedName>
</protein>